<proteinExistence type="predicted"/>
<dbReference type="AlphaFoldDB" id="A0ABD5Q1J3"/>
<evidence type="ECO:0000313" key="3">
    <source>
        <dbReference type="Proteomes" id="UP001595945"/>
    </source>
</evidence>
<reference evidence="2 3" key="1">
    <citation type="journal article" date="2019" name="Int. J. Syst. Evol. Microbiol.">
        <title>The Global Catalogue of Microorganisms (GCM) 10K type strain sequencing project: providing services to taxonomists for standard genome sequencing and annotation.</title>
        <authorList>
            <consortium name="The Broad Institute Genomics Platform"/>
            <consortium name="The Broad Institute Genome Sequencing Center for Infectious Disease"/>
            <person name="Wu L."/>
            <person name="Ma J."/>
        </authorList>
    </citation>
    <scope>NUCLEOTIDE SEQUENCE [LARGE SCALE GENOMIC DNA]</scope>
    <source>
        <strain evidence="2 3">XZYJ18</strain>
    </source>
</reference>
<dbReference type="RefSeq" id="WP_254269658.1">
    <property type="nucleotide sequence ID" value="NZ_CP100400.1"/>
</dbReference>
<dbReference type="Proteomes" id="UP001595945">
    <property type="component" value="Unassembled WGS sequence"/>
</dbReference>
<comment type="caution">
    <text evidence="2">The sequence shown here is derived from an EMBL/GenBank/DDBJ whole genome shotgun (WGS) entry which is preliminary data.</text>
</comment>
<evidence type="ECO:0000256" key="1">
    <source>
        <dbReference type="SAM" id="MobiDB-lite"/>
    </source>
</evidence>
<feature type="compositionally biased region" description="Polar residues" evidence="1">
    <location>
        <begin position="14"/>
        <end position="26"/>
    </location>
</feature>
<dbReference type="GeneID" id="73044699"/>
<dbReference type="EMBL" id="JBHSHT010000001">
    <property type="protein sequence ID" value="MFC4824612.1"/>
    <property type="molecule type" value="Genomic_DNA"/>
</dbReference>
<organism evidence="2 3">
    <name type="scientific">Halorussus aquaticus</name>
    <dbReference type="NCBI Taxonomy" id="2953748"/>
    <lineage>
        <taxon>Archaea</taxon>
        <taxon>Methanobacteriati</taxon>
        <taxon>Methanobacteriota</taxon>
        <taxon>Stenosarchaea group</taxon>
        <taxon>Halobacteria</taxon>
        <taxon>Halobacteriales</taxon>
        <taxon>Haladaptataceae</taxon>
        <taxon>Halorussus</taxon>
    </lineage>
</organism>
<protein>
    <submittedName>
        <fullName evidence="2">Uncharacterized protein</fullName>
    </submittedName>
</protein>
<keyword evidence="3" id="KW-1185">Reference proteome</keyword>
<feature type="region of interest" description="Disordered" evidence="1">
    <location>
        <begin position="1"/>
        <end position="26"/>
    </location>
</feature>
<accession>A0ABD5Q1J3</accession>
<sequence length="52" mass="5614">MGVLETSGGESPLADTSAQMPVTTPIQRKMTRLIHTSVTTETMAESETYVTK</sequence>
<gene>
    <name evidence="2" type="ORF">ACFO9K_10075</name>
</gene>
<evidence type="ECO:0000313" key="2">
    <source>
        <dbReference type="EMBL" id="MFC4824612.1"/>
    </source>
</evidence>
<name>A0ABD5Q1J3_9EURY</name>